<name>A0A8F8PJW9_9VIRU</name>
<sequence length="101" mass="11662">MNSLIPSEVKWIIHAKVAAEKTDVFMRAWIECLLPYFDKCRDQELALPPVQRRPTFKRRLGLLYVNPESGVDAVIPSLFSLVSLQRTCKGFWQHLAIEKCC</sequence>
<evidence type="ECO:0000313" key="1">
    <source>
        <dbReference type="EMBL" id="QYA18398.1"/>
    </source>
</evidence>
<organism evidence="1">
    <name type="scientific">Clandestinovirus</name>
    <dbReference type="NCBI Taxonomy" id="2831644"/>
    <lineage>
        <taxon>Viruses</taxon>
    </lineage>
</organism>
<accession>A0A8F8PJW9</accession>
<proteinExistence type="predicted"/>
<gene>
    <name evidence="1" type="ORF">KOM_12_128</name>
</gene>
<dbReference type="EMBL" id="MZ420154">
    <property type="protein sequence ID" value="QYA18398.1"/>
    <property type="molecule type" value="Genomic_DNA"/>
</dbReference>
<keyword evidence="1" id="KW-0812">Transmembrane</keyword>
<reference evidence="1" key="1">
    <citation type="submission" date="2021-06" db="EMBL/GenBank/DDBJ databases">
        <authorList>
            <person name="Rolland C."/>
        </authorList>
    </citation>
    <scope>NUCLEOTIDE SEQUENCE</scope>
    <source>
        <strain evidence="1">347.936635</strain>
    </source>
</reference>
<keyword evidence="1" id="KW-0472">Membrane</keyword>
<protein>
    <submittedName>
        <fullName evidence="1">Transmembrane protein</fullName>
    </submittedName>
</protein>